<gene>
    <name evidence="2" type="ORF">KI387_036535</name>
</gene>
<sequence length="117" mass="13771">MDKFGMAKDSLISKYGTKIKDYFEGNGTSKNWKKLTVEQIELKQITSSLQDLLDLFPLSQLDSKDELVWNNSHDGKYSVKSDYINLFHSNQSDFNWNKIWMPELTPKINFFLWLAIR</sequence>
<feature type="non-terminal residue" evidence="2">
    <location>
        <position position="117"/>
    </location>
</feature>
<dbReference type="Proteomes" id="UP000824469">
    <property type="component" value="Unassembled WGS sequence"/>
</dbReference>
<protein>
    <recommendedName>
        <fullName evidence="1">Reverse transcriptase zinc-binding domain-containing protein</fullName>
    </recommendedName>
</protein>
<proteinExistence type="predicted"/>
<dbReference type="InterPro" id="IPR026960">
    <property type="entry name" value="RVT-Znf"/>
</dbReference>
<accession>A0AA38FRP4</accession>
<reference evidence="2 3" key="1">
    <citation type="journal article" date="2021" name="Nat. Plants">
        <title>The Taxus genome provides insights into paclitaxel biosynthesis.</title>
        <authorList>
            <person name="Xiong X."/>
            <person name="Gou J."/>
            <person name="Liao Q."/>
            <person name="Li Y."/>
            <person name="Zhou Q."/>
            <person name="Bi G."/>
            <person name="Li C."/>
            <person name="Du R."/>
            <person name="Wang X."/>
            <person name="Sun T."/>
            <person name="Guo L."/>
            <person name="Liang H."/>
            <person name="Lu P."/>
            <person name="Wu Y."/>
            <person name="Zhang Z."/>
            <person name="Ro D.K."/>
            <person name="Shang Y."/>
            <person name="Huang S."/>
            <person name="Yan J."/>
        </authorList>
    </citation>
    <scope>NUCLEOTIDE SEQUENCE [LARGE SCALE GENOMIC DNA]</scope>
    <source>
        <strain evidence="2">Ta-2019</strain>
    </source>
</reference>
<name>A0AA38FRP4_TAXCH</name>
<organism evidence="2 3">
    <name type="scientific">Taxus chinensis</name>
    <name type="common">Chinese yew</name>
    <name type="synonym">Taxus wallichiana var. chinensis</name>
    <dbReference type="NCBI Taxonomy" id="29808"/>
    <lineage>
        <taxon>Eukaryota</taxon>
        <taxon>Viridiplantae</taxon>
        <taxon>Streptophyta</taxon>
        <taxon>Embryophyta</taxon>
        <taxon>Tracheophyta</taxon>
        <taxon>Spermatophyta</taxon>
        <taxon>Pinopsida</taxon>
        <taxon>Pinidae</taxon>
        <taxon>Conifers II</taxon>
        <taxon>Cupressales</taxon>
        <taxon>Taxaceae</taxon>
        <taxon>Taxus</taxon>
    </lineage>
</organism>
<dbReference type="AlphaFoldDB" id="A0AA38FRP4"/>
<feature type="domain" description="Reverse transcriptase zinc-binding" evidence="1">
    <location>
        <begin position="77"/>
        <end position="117"/>
    </location>
</feature>
<evidence type="ECO:0000259" key="1">
    <source>
        <dbReference type="Pfam" id="PF13966"/>
    </source>
</evidence>
<comment type="caution">
    <text evidence="2">The sequence shown here is derived from an EMBL/GenBank/DDBJ whole genome shotgun (WGS) entry which is preliminary data.</text>
</comment>
<dbReference type="EMBL" id="JAHRHJ020000007">
    <property type="protein sequence ID" value="KAH9308624.1"/>
    <property type="molecule type" value="Genomic_DNA"/>
</dbReference>
<keyword evidence="3" id="KW-1185">Reference proteome</keyword>
<evidence type="ECO:0000313" key="3">
    <source>
        <dbReference type="Proteomes" id="UP000824469"/>
    </source>
</evidence>
<dbReference type="Pfam" id="PF13966">
    <property type="entry name" value="zf-RVT"/>
    <property type="match status" value="1"/>
</dbReference>
<evidence type="ECO:0000313" key="2">
    <source>
        <dbReference type="EMBL" id="KAH9308624.1"/>
    </source>
</evidence>